<feature type="compositionally biased region" description="Polar residues" evidence="7">
    <location>
        <begin position="407"/>
        <end position="417"/>
    </location>
</feature>
<comment type="subcellular location">
    <subcellularLocation>
        <location evidence="1">Membrane</location>
        <topology evidence="1">Multi-pass membrane protein</topology>
    </subcellularLocation>
</comment>
<reference evidence="9 10" key="1">
    <citation type="submission" date="2016-02" db="EMBL/GenBank/DDBJ databases">
        <title>Complete genome sequence and transcriptome regulation of the pentose utilising yeast Sugiyamaella lignohabitans.</title>
        <authorList>
            <person name="Bellasio M."/>
            <person name="Peymann A."/>
            <person name="Valli M."/>
            <person name="Sipitzky M."/>
            <person name="Graf A."/>
            <person name="Sauer M."/>
            <person name="Marx H."/>
            <person name="Mattanovich D."/>
        </authorList>
    </citation>
    <scope>NUCLEOTIDE SEQUENCE [LARGE SCALE GENOMIC DNA]</scope>
    <source>
        <strain evidence="9 10">CBS 10342</strain>
    </source>
</reference>
<keyword evidence="10" id="KW-1185">Reference proteome</keyword>
<feature type="transmembrane region" description="Helical" evidence="8">
    <location>
        <begin position="150"/>
        <end position="168"/>
    </location>
</feature>
<feature type="region of interest" description="Disordered" evidence="7">
    <location>
        <begin position="573"/>
        <end position="633"/>
    </location>
</feature>
<keyword evidence="2 8" id="KW-0812">Transmembrane</keyword>
<dbReference type="GeneID" id="30036205"/>
<evidence type="ECO:0000256" key="3">
    <source>
        <dbReference type="ARBA" id="ARBA00022989"/>
    </source>
</evidence>
<feature type="compositionally biased region" description="Polar residues" evidence="7">
    <location>
        <begin position="540"/>
        <end position="554"/>
    </location>
</feature>
<evidence type="ECO:0000256" key="4">
    <source>
        <dbReference type="ARBA" id="ARBA00023136"/>
    </source>
</evidence>
<feature type="compositionally biased region" description="Polar residues" evidence="7">
    <location>
        <begin position="426"/>
        <end position="435"/>
    </location>
</feature>
<evidence type="ECO:0000256" key="5">
    <source>
        <dbReference type="ARBA" id="ARBA00038109"/>
    </source>
</evidence>
<gene>
    <name evidence="9" type="primary">RIM21</name>
    <name evidence="9" type="ORF">AWJ20_4109</name>
</gene>
<feature type="compositionally biased region" description="Low complexity" evidence="7">
    <location>
        <begin position="528"/>
        <end position="539"/>
    </location>
</feature>
<name>A0A167C771_9ASCO</name>
<feature type="transmembrane region" description="Helical" evidence="8">
    <location>
        <begin position="295"/>
        <end position="315"/>
    </location>
</feature>
<feature type="transmembrane region" description="Helical" evidence="8">
    <location>
        <begin position="195"/>
        <end position="212"/>
    </location>
</feature>
<dbReference type="Proteomes" id="UP000189580">
    <property type="component" value="Chromosome c"/>
</dbReference>
<organism evidence="9 10">
    <name type="scientific">Sugiyamaella lignohabitans</name>
    <dbReference type="NCBI Taxonomy" id="796027"/>
    <lineage>
        <taxon>Eukaryota</taxon>
        <taxon>Fungi</taxon>
        <taxon>Dikarya</taxon>
        <taxon>Ascomycota</taxon>
        <taxon>Saccharomycotina</taxon>
        <taxon>Dipodascomycetes</taxon>
        <taxon>Dipodascales</taxon>
        <taxon>Trichomonascaceae</taxon>
        <taxon>Sugiyamaella</taxon>
    </lineage>
</organism>
<evidence type="ECO:0000256" key="7">
    <source>
        <dbReference type="SAM" id="MobiDB-lite"/>
    </source>
</evidence>
<feature type="region of interest" description="Disordered" evidence="7">
    <location>
        <begin position="394"/>
        <end position="461"/>
    </location>
</feature>
<feature type="transmembrane region" description="Helical" evidence="8">
    <location>
        <begin position="112"/>
        <end position="138"/>
    </location>
</feature>
<proteinExistence type="inferred from homology"/>
<feature type="transmembrane region" description="Helical" evidence="8">
    <location>
        <begin position="224"/>
        <end position="242"/>
    </location>
</feature>
<keyword evidence="4 8" id="KW-0472">Membrane</keyword>
<evidence type="ECO:0000256" key="6">
    <source>
        <dbReference type="ARBA" id="ARBA00040155"/>
    </source>
</evidence>
<protein>
    <recommendedName>
        <fullName evidence="6">pH-response regulator protein palH/RIM21</fullName>
    </recommendedName>
</protein>
<dbReference type="AlphaFoldDB" id="A0A167C771"/>
<dbReference type="PANTHER" id="PTHR35779">
    <property type="entry name" value="PH-RESPONSE REGULATOR PROTEIN PALH/RIM21"/>
    <property type="match status" value="1"/>
</dbReference>
<dbReference type="OrthoDB" id="5393256at2759"/>
<feature type="compositionally biased region" description="Low complexity" evidence="7">
    <location>
        <begin position="473"/>
        <end position="485"/>
    </location>
</feature>
<evidence type="ECO:0000256" key="8">
    <source>
        <dbReference type="SAM" id="Phobius"/>
    </source>
</evidence>
<evidence type="ECO:0000256" key="2">
    <source>
        <dbReference type="ARBA" id="ARBA00022692"/>
    </source>
</evidence>
<dbReference type="RefSeq" id="XP_018733782.1">
    <property type="nucleotide sequence ID" value="XM_018881165.1"/>
</dbReference>
<evidence type="ECO:0000256" key="1">
    <source>
        <dbReference type="ARBA" id="ARBA00004141"/>
    </source>
</evidence>
<feature type="transmembrane region" description="Helical" evidence="8">
    <location>
        <begin position="327"/>
        <end position="345"/>
    </location>
</feature>
<evidence type="ECO:0000313" key="9">
    <source>
        <dbReference type="EMBL" id="ANB11305.1"/>
    </source>
</evidence>
<evidence type="ECO:0000313" key="10">
    <source>
        <dbReference type="Proteomes" id="UP000189580"/>
    </source>
</evidence>
<dbReference type="GO" id="GO:0005886">
    <property type="term" value="C:plasma membrane"/>
    <property type="evidence" value="ECO:0007669"/>
    <property type="project" value="TreeGrafter"/>
</dbReference>
<sequence length="633" mass="69670">MSEASMKIAERDIWRQPSPTTQTAVGCQPLVLSTGTMILNATKTVVIDPEYPATYTPFCPNGVLPIGVFKSPTLMEMGDYGNLLANDSSDLSSPSSTSMPMLLPFSNWQSPFYTSTVPATIAIAATTTVCWTLTLALFCSPRRPVFMKSLLLIACVCMTIMSAVYMKYLRRQYDSGFVDGLLIVDNVDDSTLESVALMIGEFVLLLAELTTLMRLFPRKREQRLIVFTGALVICTDRVLWGISAFEPSSPEDRTDPVDAIIVFAYLFSIATSIIYAGAIVIYSWWKWRIAYKPDLLIIAFLSHIATFLPIVLFVLDLADQYLDSWSTYAKLASLLCASVCVWVWVDRIEDYEKTLELHSVLGRQQYTEDHNPFDFEGGHGKLSFKAVKHLSASSDNSTANSTVDSSKPNNNKTAGKQDTSKRTRRSNTAGNSNNNRDQENAEINNKRNNTNHNRNEIQKNPTVTYVIDNIANDNSCSRSNDNNGSGTSGITHDFEPHNAAAIAHERKRHSPSLSTLASEPNDHNEPPITTILSNSTTNSQARSSSTPLTSPANASKTWNSRLLKLIKFNILNRPGTSSSTQTTYVVSSADHDGAPDQTASGAIPLQSFDSSSSEGPMTVHKHPFRSTRPQSPA</sequence>
<comment type="similarity">
    <text evidence="5">Belongs to the palH/RIM21 family.</text>
</comment>
<dbReference type="GO" id="GO:0071467">
    <property type="term" value="P:cellular response to pH"/>
    <property type="evidence" value="ECO:0007669"/>
    <property type="project" value="TreeGrafter"/>
</dbReference>
<dbReference type="Pfam" id="PF08733">
    <property type="entry name" value="PalH"/>
    <property type="match status" value="1"/>
</dbReference>
<dbReference type="KEGG" id="slb:AWJ20_4109"/>
<accession>A0A167C771</accession>
<feature type="transmembrane region" description="Helical" evidence="8">
    <location>
        <begin position="262"/>
        <end position="283"/>
    </location>
</feature>
<dbReference type="InterPro" id="IPR014844">
    <property type="entry name" value="PalH"/>
</dbReference>
<dbReference type="PANTHER" id="PTHR35779:SF1">
    <property type="entry name" value="PH-RESPONSE REGULATOR PROTEIN PALH_RIM21"/>
    <property type="match status" value="1"/>
</dbReference>
<feature type="compositionally biased region" description="Low complexity" evidence="7">
    <location>
        <begin position="576"/>
        <end position="588"/>
    </location>
</feature>
<feature type="region of interest" description="Disordered" evidence="7">
    <location>
        <begin position="473"/>
        <end position="554"/>
    </location>
</feature>
<dbReference type="PROSITE" id="PS51257">
    <property type="entry name" value="PROKAR_LIPOPROTEIN"/>
    <property type="match status" value="1"/>
</dbReference>
<keyword evidence="3 8" id="KW-1133">Transmembrane helix</keyword>
<dbReference type="EMBL" id="CP014500">
    <property type="protein sequence ID" value="ANB11305.1"/>
    <property type="molecule type" value="Genomic_DNA"/>
</dbReference>
<feature type="compositionally biased region" description="Low complexity" evidence="7">
    <location>
        <begin position="394"/>
        <end position="406"/>
    </location>
</feature>